<feature type="transmembrane region" description="Helical" evidence="1">
    <location>
        <begin position="69"/>
        <end position="89"/>
    </location>
</feature>
<reference evidence="2" key="1">
    <citation type="submission" date="2022-08" db="EMBL/GenBank/DDBJ databases">
        <title>Genomic Encyclopedia of Type Strains, Phase III (KMG-III): the genomes of soil and plant-associated and newly described type strains.</title>
        <authorList>
            <person name="Whitman W."/>
        </authorList>
    </citation>
    <scope>NUCLEOTIDE SEQUENCE</scope>
    <source>
        <strain evidence="2">HMT 1</strain>
    </source>
</reference>
<gene>
    <name evidence="2" type="ORF">J2T55_000109</name>
</gene>
<evidence type="ECO:0000256" key="1">
    <source>
        <dbReference type="SAM" id="Phobius"/>
    </source>
</evidence>
<sequence length="173" mass="18860">MSITNHPSPVNSHTQRSAFVSVVAWVFIVLGGFATFIAVMQNIAVHFLLSAEQLQQMAPNAFTARHIGTLFLCLLLLAVVTLTAAIALLKRRNWGRRLFVALMGLVIVWNIASLLLQQQSAREPATGTLARQDFASGLDILSLVLAVALSLLCGWIAWRLCRPAIVAEFQPNG</sequence>
<keyword evidence="1" id="KW-0812">Transmembrane</keyword>
<comment type="caution">
    <text evidence="2">The sequence shown here is derived from an EMBL/GenBank/DDBJ whole genome shotgun (WGS) entry which is preliminary data.</text>
</comment>
<keyword evidence="2" id="KW-0131">Cell cycle</keyword>
<keyword evidence="1" id="KW-1133">Transmembrane helix</keyword>
<proteinExistence type="predicted"/>
<dbReference type="Proteomes" id="UP001204445">
    <property type="component" value="Unassembled WGS sequence"/>
</dbReference>
<dbReference type="GO" id="GO:0051301">
    <property type="term" value="P:cell division"/>
    <property type="evidence" value="ECO:0007669"/>
    <property type="project" value="UniProtKB-KW"/>
</dbReference>
<evidence type="ECO:0000313" key="2">
    <source>
        <dbReference type="EMBL" id="MCS3902117.1"/>
    </source>
</evidence>
<keyword evidence="1" id="KW-0472">Membrane</keyword>
<keyword evidence="3" id="KW-1185">Reference proteome</keyword>
<protein>
    <submittedName>
        <fullName evidence="2">Cell division protein FtsX</fullName>
    </submittedName>
</protein>
<evidence type="ECO:0000313" key="3">
    <source>
        <dbReference type="Proteomes" id="UP001204445"/>
    </source>
</evidence>
<keyword evidence="2" id="KW-0132">Cell division</keyword>
<accession>A0AAE3HKK6</accession>
<dbReference type="AlphaFoldDB" id="A0AAE3HKK6"/>
<feature type="transmembrane region" description="Helical" evidence="1">
    <location>
        <begin position="136"/>
        <end position="158"/>
    </location>
</feature>
<dbReference type="RefSeq" id="WP_259053461.1">
    <property type="nucleotide sequence ID" value="NZ_JANUCT010000001.1"/>
</dbReference>
<name>A0AAE3HKK6_9GAMM</name>
<organism evidence="2 3">
    <name type="scientific">Methylohalomonas lacus</name>
    <dbReference type="NCBI Taxonomy" id="398773"/>
    <lineage>
        <taxon>Bacteria</taxon>
        <taxon>Pseudomonadati</taxon>
        <taxon>Pseudomonadota</taxon>
        <taxon>Gammaproteobacteria</taxon>
        <taxon>Methylohalomonadales</taxon>
        <taxon>Methylohalomonadaceae</taxon>
        <taxon>Methylohalomonas</taxon>
    </lineage>
</organism>
<dbReference type="EMBL" id="JANUCT010000001">
    <property type="protein sequence ID" value="MCS3902117.1"/>
    <property type="molecule type" value="Genomic_DNA"/>
</dbReference>
<feature type="transmembrane region" description="Helical" evidence="1">
    <location>
        <begin position="22"/>
        <end position="49"/>
    </location>
</feature>
<feature type="transmembrane region" description="Helical" evidence="1">
    <location>
        <begin position="98"/>
        <end position="116"/>
    </location>
</feature>